<sequence length="125" mass="13766">MLKFFLFATLVAFVAAAGHGSDDDVHAEVKQLKSDVRHDGFDIALETSNHISQHSSGDEHGNIHGSYEYLTPEGEHIKVDYVADENGYHPESAVLPTPPPVPAHILKAIEYIRAHPPKEEKGSHH</sequence>
<dbReference type="Pfam" id="PF00379">
    <property type="entry name" value="Chitin_bind_4"/>
    <property type="match status" value="1"/>
</dbReference>
<evidence type="ECO:0000256" key="3">
    <source>
        <dbReference type="SAM" id="SignalP"/>
    </source>
</evidence>
<dbReference type="AlphaFoldDB" id="A0A1I8NW26"/>
<dbReference type="GO" id="GO:0008010">
    <property type="term" value="F:structural constituent of chitin-based larval cuticle"/>
    <property type="evidence" value="ECO:0007669"/>
    <property type="project" value="TreeGrafter"/>
</dbReference>
<dbReference type="InterPro" id="IPR000618">
    <property type="entry name" value="Insect_cuticle"/>
</dbReference>
<dbReference type="Proteomes" id="UP000095300">
    <property type="component" value="Unassembled WGS sequence"/>
</dbReference>
<dbReference type="KEGG" id="scac:106089281"/>
<evidence type="ECO:0000256" key="1">
    <source>
        <dbReference type="ARBA" id="ARBA00022460"/>
    </source>
</evidence>
<proteinExistence type="predicted"/>
<keyword evidence="5" id="KW-1185">Reference proteome</keyword>
<dbReference type="STRING" id="35570.A0A1I8NW26"/>
<organism evidence="4 5">
    <name type="scientific">Stomoxys calcitrans</name>
    <name type="common">Stable fly</name>
    <name type="synonym">Conops calcitrans</name>
    <dbReference type="NCBI Taxonomy" id="35570"/>
    <lineage>
        <taxon>Eukaryota</taxon>
        <taxon>Metazoa</taxon>
        <taxon>Ecdysozoa</taxon>
        <taxon>Arthropoda</taxon>
        <taxon>Hexapoda</taxon>
        <taxon>Insecta</taxon>
        <taxon>Pterygota</taxon>
        <taxon>Neoptera</taxon>
        <taxon>Endopterygota</taxon>
        <taxon>Diptera</taxon>
        <taxon>Brachycera</taxon>
        <taxon>Muscomorpha</taxon>
        <taxon>Muscoidea</taxon>
        <taxon>Muscidae</taxon>
        <taxon>Stomoxys</taxon>
    </lineage>
</organism>
<accession>A0A1I8NW26</accession>
<dbReference type="PROSITE" id="PS00233">
    <property type="entry name" value="CHIT_BIND_RR_1"/>
    <property type="match status" value="1"/>
</dbReference>
<protein>
    <submittedName>
        <fullName evidence="4">Uncharacterized protein</fullName>
    </submittedName>
</protein>
<dbReference type="PANTHER" id="PTHR10380:SF237">
    <property type="entry name" value="CUTICULAR PROTEIN 65AU, ISOFORM A-RELATED"/>
    <property type="match status" value="1"/>
</dbReference>
<evidence type="ECO:0000256" key="2">
    <source>
        <dbReference type="PROSITE-ProRule" id="PRU00497"/>
    </source>
</evidence>
<dbReference type="InterPro" id="IPR031311">
    <property type="entry name" value="CHIT_BIND_RR_consensus"/>
</dbReference>
<dbReference type="GO" id="GO:0062129">
    <property type="term" value="C:chitin-based extracellular matrix"/>
    <property type="evidence" value="ECO:0007669"/>
    <property type="project" value="TreeGrafter"/>
</dbReference>
<dbReference type="OrthoDB" id="6343684at2759"/>
<evidence type="ECO:0000313" key="5">
    <source>
        <dbReference type="Proteomes" id="UP000095300"/>
    </source>
</evidence>
<gene>
    <name evidence="4" type="primary">106089281</name>
</gene>
<dbReference type="VEuPathDB" id="VectorBase:SCAU002527"/>
<keyword evidence="1 2" id="KW-0193">Cuticle</keyword>
<dbReference type="PANTHER" id="PTHR10380">
    <property type="entry name" value="CUTICLE PROTEIN"/>
    <property type="match status" value="1"/>
</dbReference>
<evidence type="ECO:0000313" key="4">
    <source>
        <dbReference type="EnsemblMetazoa" id="SCAU002527-PA"/>
    </source>
</evidence>
<feature type="chain" id="PRO_5009325610" evidence="3">
    <location>
        <begin position="17"/>
        <end position="125"/>
    </location>
</feature>
<reference evidence="4" key="1">
    <citation type="submission" date="2020-05" db="UniProtKB">
        <authorList>
            <consortium name="EnsemblMetazoa"/>
        </authorList>
    </citation>
    <scope>IDENTIFICATION</scope>
    <source>
        <strain evidence="4">USDA</strain>
    </source>
</reference>
<dbReference type="PROSITE" id="PS51155">
    <property type="entry name" value="CHIT_BIND_RR_2"/>
    <property type="match status" value="1"/>
</dbReference>
<dbReference type="InterPro" id="IPR050468">
    <property type="entry name" value="Cuticle_Struct_Prot"/>
</dbReference>
<keyword evidence="3" id="KW-0732">Signal</keyword>
<feature type="signal peptide" evidence="3">
    <location>
        <begin position="1"/>
        <end position="16"/>
    </location>
</feature>
<dbReference type="EnsemblMetazoa" id="SCAU002527-RA">
    <property type="protein sequence ID" value="SCAU002527-PA"/>
    <property type="gene ID" value="SCAU002527"/>
</dbReference>
<name>A0A1I8NW26_STOCA</name>